<gene>
    <name evidence="1" type="ORF">DPMN_168836</name>
</gene>
<reference evidence="1" key="1">
    <citation type="journal article" date="2019" name="bioRxiv">
        <title>The Genome of the Zebra Mussel, Dreissena polymorpha: A Resource for Invasive Species Research.</title>
        <authorList>
            <person name="McCartney M.A."/>
            <person name="Auch B."/>
            <person name="Kono T."/>
            <person name="Mallez S."/>
            <person name="Zhang Y."/>
            <person name="Obille A."/>
            <person name="Becker A."/>
            <person name="Abrahante J.E."/>
            <person name="Garbe J."/>
            <person name="Badalamenti J.P."/>
            <person name="Herman A."/>
            <person name="Mangelson H."/>
            <person name="Liachko I."/>
            <person name="Sullivan S."/>
            <person name="Sone E.D."/>
            <person name="Koren S."/>
            <person name="Silverstein K.A.T."/>
            <person name="Beckman K.B."/>
            <person name="Gohl D.M."/>
        </authorList>
    </citation>
    <scope>NUCLEOTIDE SEQUENCE</scope>
    <source>
        <strain evidence="1">Duluth1</strain>
        <tissue evidence="1">Whole animal</tissue>
    </source>
</reference>
<proteinExistence type="predicted"/>
<reference evidence="1" key="2">
    <citation type="submission" date="2020-11" db="EMBL/GenBank/DDBJ databases">
        <authorList>
            <person name="McCartney M.A."/>
            <person name="Auch B."/>
            <person name="Kono T."/>
            <person name="Mallez S."/>
            <person name="Becker A."/>
            <person name="Gohl D.M."/>
            <person name="Silverstein K.A.T."/>
            <person name="Koren S."/>
            <person name="Bechman K.B."/>
            <person name="Herman A."/>
            <person name="Abrahante J.E."/>
            <person name="Garbe J."/>
        </authorList>
    </citation>
    <scope>NUCLEOTIDE SEQUENCE</scope>
    <source>
        <strain evidence="1">Duluth1</strain>
        <tissue evidence="1">Whole animal</tissue>
    </source>
</reference>
<dbReference type="SUPFAM" id="SSF49785">
    <property type="entry name" value="Galactose-binding domain-like"/>
    <property type="match status" value="1"/>
</dbReference>
<dbReference type="Pfam" id="PF22633">
    <property type="entry name" value="F5_F8_type_C_2"/>
    <property type="match status" value="1"/>
</dbReference>
<comment type="caution">
    <text evidence="1">The sequence shown here is derived from an EMBL/GenBank/DDBJ whole genome shotgun (WGS) entry which is preliminary data.</text>
</comment>
<protein>
    <submittedName>
        <fullName evidence="1">Uncharacterized protein</fullName>
    </submittedName>
</protein>
<dbReference type="InterPro" id="IPR008979">
    <property type="entry name" value="Galactose-bd-like_sf"/>
</dbReference>
<dbReference type="PANTHER" id="PTHR45713:SF6">
    <property type="entry name" value="F5_8 TYPE C DOMAIN-CONTAINING PROTEIN"/>
    <property type="match status" value="1"/>
</dbReference>
<name>A0A9D4F5W8_DREPO</name>
<dbReference type="EMBL" id="JAIWYP010000008">
    <property type="protein sequence ID" value="KAH3790631.1"/>
    <property type="molecule type" value="Genomic_DNA"/>
</dbReference>
<accession>A0A9D4F5W8</accession>
<dbReference type="Gene3D" id="2.60.120.260">
    <property type="entry name" value="Galactose-binding domain-like"/>
    <property type="match status" value="1"/>
</dbReference>
<dbReference type="Proteomes" id="UP000828390">
    <property type="component" value="Unassembled WGS sequence"/>
</dbReference>
<dbReference type="PANTHER" id="PTHR45713">
    <property type="entry name" value="FTP DOMAIN-CONTAINING PROTEIN"/>
    <property type="match status" value="1"/>
</dbReference>
<dbReference type="AlphaFoldDB" id="A0A9D4F5W8"/>
<dbReference type="InterPro" id="IPR051941">
    <property type="entry name" value="BG_Antigen-Binding_Lectin"/>
</dbReference>
<evidence type="ECO:0000313" key="2">
    <source>
        <dbReference type="Proteomes" id="UP000828390"/>
    </source>
</evidence>
<keyword evidence="2" id="KW-1185">Reference proteome</keyword>
<organism evidence="1 2">
    <name type="scientific">Dreissena polymorpha</name>
    <name type="common">Zebra mussel</name>
    <name type="synonym">Mytilus polymorpha</name>
    <dbReference type="NCBI Taxonomy" id="45954"/>
    <lineage>
        <taxon>Eukaryota</taxon>
        <taxon>Metazoa</taxon>
        <taxon>Spiralia</taxon>
        <taxon>Lophotrochozoa</taxon>
        <taxon>Mollusca</taxon>
        <taxon>Bivalvia</taxon>
        <taxon>Autobranchia</taxon>
        <taxon>Heteroconchia</taxon>
        <taxon>Euheterodonta</taxon>
        <taxon>Imparidentia</taxon>
        <taxon>Neoheterodontei</taxon>
        <taxon>Myida</taxon>
        <taxon>Dreissenoidea</taxon>
        <taxon>Dreissenidae</taxon>
        <taxon>Dreissena</taxon>
    </lineage>
</organism>
<sequence length="58" mass="6483">MDPVWSAYANRAADGDESQLFSQGSCTHTYSSHANWEVDLEGIYVIGNVKIYNRRSGD</sequence>
<evidence type="ECO:0000313" key="1">
    <source>
        <dbReference type="EMBL" id="KAH3790631.1"/>
    </source>
</evidence>